<evidence type="ECO:0000259" key="3">
    <source>
        <dbReference type="SMART" id="SM01010"/>
    </source>
</evidence>
<feature type="compositionally biased region" description="Polar residues" evidence="2">
    <location>
        <begin position="493"/>
        <end position="519"/>
    </location>
</feature>
<feature type="region of interest" description="Disordered" evidence="2">
    <location>
        <begin position="558"/>
        <end position="592"/>
    </location>
</feature>
<dbReference type="AlphaFoldDB" id="F0WYF3"/>
<dbReference type="PANTHER" id="PTHR10343">
    <property type="entry name" value="5'-AMP-ACTIVATED PROTEIN KINASE , BETA SUBUNIT"/>
    <property type="match status" value="1"/>
</dbReference>
<name>F0WYF3_9STRA</name>
<dbReference type="SUPFAM" id="SSF81296">
    <property type="entry name" value="E set domains"/>
    <property type="match status" value="1"/>
</dbReference>
<dbReference type="Gene3D" id="6.20.250.60">
    <property type="match status" value="1"/>
</dbReference>
<dbReference type="CDD" id="cd02859">
    <property type="entry name" value="E_set_AMPKbeta_like_N"/>
    <property type="match status" value="1"/>
</dbReference>
<feature type="region of interest" description="Disordered" evidence="2">
    <location>
        <begin position="469"/>
        <end position="546"/>
    </location>
</feature>
<reference evidence="4" key="2">
    <citation type="submission" date="2011-02" db="EMBL/GenBank/DDBJ databases">
        <authorList>
            <person name="MacLean D."/>
        </authorList>
    </citation>
    <scope>NUCLEOTIDE SEQUENCE</scope>
</reference>
<dbReference type="EMBL" id="FR824424">
    <property type="protein sequence ID" value="CCA26507.1"/>
    <property type="molecule type" value="Genomic_DNA"/>
</dbReference>
<dbReference type="SUPFAM" id="SSF160219">
    <property type="entry name" value="AMPKBI-like"/>
    <property type="match status" value="1"/>
</dbReference>
<dbReference type="GO" id="GO:0016301">
    <property type="term" value="F:kinase activity"/>
    <property type="evidence" value="ECO:0007669"/>
    <property type="project" value="UniProtKB-KW"/>
</dbReference>
<dbReference type="Gene3D" id="2.60.40.10">
    <property type="entry name" value="Immunoglobulins"/>
    <property type="match status" value="1"/>
</dbReference>
<feature type="domain" description="Association with the SNF1 complex (ASC)" evidence="3">
    <location>
        <begin position="706"/>
        <end position="798"/>
    </location>
</feature>
<organism evidence="4">
    <name type="scientific">Albugo laibachii Nc14</name>
    <dbReference type="NCBI Taxonomy" id="890382"/>
    <lineage>
        <taxon>Eukaryota</taxon>
        <taxon>Sar</taxon>
        <taxon>Stramenopiles</taxon>
        <taxon>Oomycota</taxon>
        <taxon>Peronosporomycetes</taxon>
        <taxon>Albuginales</taxon>
        <taxon>Albuginaceae</taxon>
        <taxon>Albugo</taxon>
    </lineage>
</organism>
<feature type="compositionally biased region" description="Low complexity" evidence="2">
    <location>
        <begin position="583"/>
        <end position="592"/>
    </location>
</feature>
<dbReference type="HOGENOM" id="CLU_351053_0_0_1"/>
<evidence type="ECO:0000313" key="4">
    <source>
        <dbReference type="EMBL" id="CCA26507.1"/>
    </source>
</evidence>
<reference evidence="4" key="1">
    <citation type="journal article" date="2011" name="PLoS Biol.">
        <title>Gene gain and loss during evolution of obligate parasitism in the white rust pathogen of Arabidopsis thaliana.</title>
        <authorList>
            <person name="Kemen E."/>
            <person name="Gardiner A."/>
            <person name="Schultz-Larsen T."/>
            <person name="Kemen A.C."/>
            <person name="Balmuth A.L."/>
            <person name="Robert-Seilaniantz A."/>
            <person name="Bailey K."/>
            <person name="Holub E."/>
            <person name="Studholme D.J."/>
            <person name="Maclean D."/>
            <person name="Jones J.D."/>
        </authorList>
    </citation>
    <scope>NUCLEOTIDE SEQUENCE</scope>
</reference>
<dbReference type="Pfam" id="PF04739">
    <property type="entry name" value="AMPKBI"/>
    <property type="match status" value="1"/>
</dbReference>
<dbReference type="InterPro" id="IPR014756">
    <property type="entry name" value="Ig_E-set"/>
</dbReference>
<evidence type="ECO:0000256" key="2">
    <source>
        <dbReference type="SAM" id="MobiDB-lite"/>
    </source>
</evidence>
<dbReference type="InterPro" id="IPR013783">
    <property type="entry name" value="Ig-like_fold"/>
</dbReference>
<keyword evidence="4" id="KW-0808">Transferase</keyword>
<dbReference type="GO" id="GO:0019901">
    <property type="term" value="F:protein kinase binding"/>
    <property type="evidence" value="ECO:0007669"/>
    <property type="project" value="TreeGrafter"/>
</dbReference>
<dbReference type="SMART" id="SM01010">
    <property type="entry name" value="AMPKBI"/>
    <property type="match status" value="1"/>
</dbReference>
<dbReference type="GO" id="GO:0005634">
    <property type="term" value="C:nucleus"/>
    <property type="evidence" value="ECO:0007669"/>
    <property type="project" value="TreeGrafter"/>
</dbReference>
<feature type="compositionally biased region" description="Polar residues" evidence="2">
    <location>
        <begin position="572"/>
        <end position="582"/>
    </location>
</feature>
<protein>
    <submittedName>
        <fullName evidence="4">5'AMPactivated protein kinase subunit beta putative</fullName>
    </submittedName>
</protein>
<dbReference type="InterPro" id="IPR006828">
    <property type="entry name" value="ASC_dom"/>
</dbReference>
<dbReference type="GO" id="GO:0005737">
    <property type="term" value="C:cytoplasm"/>
    <property type="evidence" value="ECO:0007669"/>
    <property type="project" value="TreeGrafter"/>
</dbReference>
<dbReference type="PANTHER" id="PTHR10343:SF84">
    <property type="entry name" value="5'-AMP-ACTIVATED PROTEIN KINASE SUBUNIT BETA-1"/>
    <property type="match status" value="1"/>
</dbReference>
<accession>F0WYF3</accession>
<feature type="compositionally biased region" description="Low complexity" evidence="2">
    <location>
        <begin position="520"/>
        <end position="546"/>
    </location>
</feature>
<sequence length="802" mass="89469">MTDNFVPQSVDYHIKCSNLASVDQSISISVFANEIETVQDDVMIKNLEDKVDQTKHKLFCFLFNNEDADADCNKCLSHFSTSFGATTYYIAHTYVIFKLVVFPSTHEIKDVGSACVPIYCTVLDAISEDACVKLDTIFGNDGKLLQRVEQAMKTCNMNVKRELPTPMVYPNLNLSPGKNAVQNENCAKTGYLILDSVGPFLECRDHQCLHIAVTLSTSRQCIHCVSTRIKSPVLLASLSASKVTLLTQAFDVEKIRQACNVRGHCGTIALENLGFCSRYRTSNAIKPRIYPELGKMKRPAFSSPTCLLAHAAFFRTPRTCKNCMQNHFQKDSKLHEYRTSPRTWLLWIRQLGGTASQLVDQAIRDCQSKRSCLKVEQLEETVCIAHEMYMEPTGRKDVANVKVEFQSNRITGNLWPPTHPVVEELYNFDKRSILLVGFAAKYAVDCLHCLMVRSEVFFLYAPTIDSNTGKAKNSGMGSTSSKDHDAHPCELGTNATATPSTQIAQYSVKQSTQHPAPNASSLPPTSVPTSSDSTAPNSKITSQSLSSFKSTQSYSINANAPSKDAMEIDSVEPSTTQTNTLESTSSSVSSSTFVPEEDVVPMVFRWEHGGRNVCITGTFNNWSKQMPMHRSGNDFVYITNLSRGKHAYKFVVDDEWRSAPDQLTVADLDGNVNNYVDVSDFIPLSDIEALEKAQGEDSDKDENCMEQDARGTHREEFYGRYIPDVDEYTKEPPPLPPHLRHIILNKAPPTIDSRLLPIPQHVALNHLYCTAIKDGMMILGITQRYKQKFVTTVYYSLMPGSN</sequence>
<dbReference type="InterPro" id="IPR037256">
    <property type="entry name" value="ASC_dom_sf"/>
</dbReference>
<dbReference type="GO" id="GO:0031588">
    <property type="term" value="C:nucleotide-activated protein kinase complex"/>
    <property type="evidence" value="ECO:0007669"/>
    <property type="project" value="TreeGrafter"/>
</dbReference>
<feature type="compositionally biased region" description="Polar residues" evidence="2">
    <location>
        <begin position="469"/>
        <end position="480"/>
    </location>
</feature>
<comment type="similarity">
    <text evidence="1">Belongs to the 5'-AMP-activated protein kinase beta subunit family.</text>
</comment>
<dbReference type="Pfam" id="PF16561">
    <property type="entry name" value="AMPK1_CBM"/>
    <property type="match status" value="1"/>
</dbReference>
<dbReference type="InterPro" id="IPR032640">
    <property type="entry name" value="AMPK1_CBM"/>
</dbReference>
<keyword evidence="4" id="KW-0418">Kinase</keyword>
<proteinExistence type="inferred from homology"/>
<dbReference type="InterPro" id="IPR050827">
    <property type="entry name" value="CRP1_MDG1_kinase"/>
</dbReference>
<gene>
    <name evidence="4" type="primary">AlNc14C380G11214</name>
    <name evidence="4" type="ORF">ALNC14_126510</name>
</gene>
<dbReference type="GO" id="GO:0007165">
    <property type="term" value="P:signal transduction"/>
    <property type="evidence" value="ECO:0007669"/>
    <property type="project" value="TreeGrafter"/>
</dbReference>
<evidence type="ECO:0000256" key="1">
    <source>
        <dbReference type="ARBA" id="ARBA00010926"/>
    </source>
</evidence>